<evidence type="ECO:0000256" key="3">
    <source>
        <dbReference type="SAM" id="SignalP"/>
    </source>
</evidence>
<feature type="transmembrane region" description="Helical" evidence="2">
    <location>
        <begin position="180"/>
        <end position="202"/>
    </location>
</feature>
<evidence type="ECO:0008006" key="6">
    <source>
        <dbReference type="Google" id="ProtNLM"/>
    </source>
</evidence>
<comment type="caution">
    <text evidence="4">The sequence shown here is derived from an EMBL/GenBank/DDBJ whole genome shotgun (WGS) entry which is preliminary data.</text>
</comment>
<evidence type="ECO:0000256" key="1">
    <source>
        <dbReference type="SAM" id="MobiDB-lite"/>
    </source>
</evidence>
<evidence type="ECO:0000256" key="2">
    <source>
        <dbReference type="SAM" id="Phobius"/>
    </source>
</evidence>
<accession>A0A423WTJ1</accession>
<feature type="signal peptide" evidence="3">
    <location>
        <begin position="1"/>
        <end position="23"/>
    </location>
</feature>
<feature type="region of interest" description="Disordered" evidence="1">
    <location>
        <begin position="328"/>
        <end position="360"/>
    </location>
</feature>
<dbReference type="OrthoDB" id="5311469at2759"/>
<evidence type="ECO:0000313" key="5">
    <source>
        <dbReference type="Proteomes" id="UP000283895"/>
    </source>
</evidence>
<dbReference type="STRING" id="356882.A0A423WTJ1"/>
<name>A0A423WTJ1_9PEZI</name>
<dbReference type="Proteomes" id="UP000283895">
    <property type="component" value="Unassembled WGS sequence"/>
</dbReference>
<keyword evidence="2" id="KW-1133">Transmembrane helix</keyword>
<keyword evidence="3" id="KW-0732">Signal</keyword>
<organism evidence="4 5">
    <name type="scientific">Cytospora schulzeri</name>
    <dbReference type="NCBI Taxonomy" id="448051"/>
    <lineage>
        <taxon>Eukaryota</taxon>
        <taxon>Fungi</taxon>
        <taxon>Dikarya</taxon>
        <taxon>Ascomycota</taxon>
        <taxon>Pezizomycotina</taxon>
        <taxon>Sordariomycetes</taxon>
        <taxon>Sordariomycetidae</taxon>
        <taxon>Diaporthales</taxon>
        <taxon>Cytosporaceae</taxon>
        <taxon>Cytospora</taxon>
    </lineage>
</organism>
<reference evidence="4 5" key="1">
    <citation type="submission" date="2015-09" db="EMBL/GenBank/DDBJ databases">
        <title>Host preference determinants of Valsa canker pathogens revealed by comparative genomics.</title>
        <authorList>
            <person name="Yin Z."/>
            <person name="Huang L."/>
        </authorList>
    </citation>
    <scope>NUCLEOTIDE SEQUENCE [LARGE SCALE GENOMIC DNA]</scope>
    <source>
        <strain evidence="4 5">03-1</strain>
    </source>
</reference>
<feature type="region of interest" description="Disordered" evidence="1">
    <location>
        <begin position="117"/>
        <end position="141"/>
    </location>
</feature>
<feature type="chain" id="PRO_5019246015" description="Extracellular membrane protein CFEM domain-containing protein" evidence="3">
    <location>
        <begin position="24"/>
        <end position="360"/>
    </location>
</feature>
<protein>
    <recommendedName>
        <fullName evidence="6">Extracellular membrane protein CFEM domain-containing protein</fullName>
    </recommendedName>
</protein>
<gene>
    <name evidence="4" type="ORF">VMCG_04291</name>
</gene>
<sequence length="360" mass="38213">MHILPQRRSQLLVLLFTASSLAADRRAVTNDFSDYPSGAQQCLYDASDDSGCNGDTVPEMNSCLCDNGGDFVTNSAKCVAEKDSIDLESTYGVMSLHCSNSNTPLAVSKQEWMAEGSKVSTSITPTKTTSKTSTSQTASPSTIVATLTEQTITATVTGSQRASSRPDADNHSGLSSGARGGIIVGSVAAGSALFAAALFLLCRHRRSRNHAYDQVRHTGGQLQADPVGQGATMIGFTGYEAANPSHTSTSPSDRVNTSDPRKGWHPSPDGSQVPWSPGAFEVVKLHPGMGNLHQPRADVYEMSTDSEIPLPVSPSVAPVKMPIISVTPPTVPPSSRYSGVDWTSQTHQEPTRYDPYLPSR</sequence>
<keyword evidence="5" id="KW-1185">Reference proteome</keyword>
<evidence type="ECO:0000313" key="4">
    <source>
        <dbReference type="EMBL" id="ROW06522.1"/>
    </source>
</evidence>
<dbReference type="AlphaFoldDB" id="A0A423WTJ1"/>
<keyword evidence="2" id="KW-0472">Membrane</keyword>
<feature type="region of interest" description="Disordered" evidence="1">
    <location>
        <begin position="239"/>
        <end position="277"/>
    </location>
</feature>
<proteinExistence type="predicted"/>
<feature type="region of interest" description="Disordered" evidence="1">
    <location>
        <begin position="155"/>
        <end position="174"/>
    </location>
</feature>
<keyword evidence="2" id="KW-0812">Transmembrane</keyword>
<dbReference type="EMBL" id="LKEA01000010">
    <property type="protein sequence ID" value="ROW06522.1"/>
    <property type="molecule type" value="Genomic_DNA"/>
</dbReference>
<feature type="compositionally biased region" description="Polar residues" evidence="1">
    <location>
        <begin position="244"/>
        <end position="258"/>
    </location>
</feature>